<dbReference type="AlphaFoldDB" id="A0A6G3TCQ3"/>
<dbReference type="RefSeq" id="WP_164273321.1">
    <property type="nucleotide sequence ID" value="NZ_JAAGMQ010000344.1"/>
</dbReference>
<dbReference type="Pfam" id="PF00589">
    <property type="entry name" value="Phage_integrase"/>
    <property type="match status" value="1"/>
</dbReference>
<protein>
    <submittedName>
        <fullName evidence="3">Tyrosine-type recombinase/integrase</fullName>
    </submittedName>
</protein>
<dbReference type="GO" id="GO:0015074">
    <property type="term" value="P:DNA integration"/>
    <property type="evidence" value="ECO:0007669"/>
    <property type="project" value="InterPro"/>
</dbReference>
<feature type="non-terminal residue" evidence="3">
    <location>
        <position position="1"/>
    </location>
</feature>
<dbReference type="PROSITE" id="PS51898">
    <property type="entry name" value="TYR_RECOMBINASE"/>
    <property type="match status" value="1"/>
</dbReference>
<dbReference type="EMBL" id="JAAGMQ010000344">
    <property type="protein sequence ID" value="NEC33801.1"/>
    <property type="molecule type" value="Genomic_DNA"/>
</dbReference>
<dbReference type="GO" id="GO:0003677">
    <property type="term" value="F:DNA binding"/>
    <property type="evidence" value="ECO:0007669"/>
    <property type="project" value="InterPro"/>
</dbReference>
<dbReference type="GO" id="GO:0006310">
    <property type="term" value="P:DNA recombination"/>
    <property type="evidence" value="ECO:0007669"/>
    <property type="project" value="UniProtKB-KW"/>
</dbReference>
<organism evidence="3 4">
    <name type="scientific">Streptomyces rubrogriseus</name>
    <dbReference type="NCBI Taxonomy" id="194673"/>
    <lineage>
        <taxon>Bacteria</taxon>
        <taxon>Bacillati</taxon>
        <taxon>Actinomycetota</taxon>
        <taxon>Actinomycetes</taxon>
        <taxon>Kitasatosporales</taxon>
        <taxon>Streptomycetaceae</taxon>
        <taxon>Streptomyces</taxon>
        <taxon>Streptomyces violaceoruber group</taxon>
    </lineage>
</organism>
<dbReference type="Proteomes" id="UP000475666">
    <property type="component" value="Unassembled WGS sequence"/>
</dbReference>
<evidence type="ECO:0000259" key="2">
    <source>
        <dbReference type="PROSITE" id="PS51898"/>
    </source>
</evidence>
<proteinExistence type="predicted"/>
<evidence type="ECO:0000256" key="1">
    <source>
        <dbReference type="ARBA" id="ARBA00023172"/>
    </source>
</evidence>
<gene>
    <name evidence="3" type="ORF">G3I66_11495</name>
</gene>
<dbReference type="Gene3D" id="1.10.443.10">
    <property type="entry name" value="Intergrase catalytic core"/>
    <property type="match status" value="1"/>
</dbReference>
<dbReference type="InterPro" id="IPR011010">
    <property type="entry name" value="DNA_brk_join_enz"/>
</dbReference>
<evidence type="ECO:0000313" key="4">
    <source>
        <dbReference type="Proteomes" id="UP000475666"/>
    </source>
</evidence>
<comment type="caution">
    <text evidence="3">The sequence shown here is derived from an EMBL/GenBank/DDBJ whole genome shotgun (WGS) entry which is preliminary data.</text>
</comment>
<accession>A0A6G3TCQ3</accession>
<keyword evidence="1" id="KW-0233">DNA recombination</keyword>
<dbReference type="SUPFAM" id="SSF56349">
    <property type="entry name" value="DNA breaking-rejoining enzymes"/>
    <property type="match status" value="1"/>
</dbReference>
<dbReference type="InterPro" id="IPR002104">
    <property type="entry name" value="Integrase_catalytic"/>
</dbReference>
<reference evidence="3 4" key="1">
    <citation type="submission" date="2020-01" db="EMBL/GenBank/DDBJ databases">
        <title>Insect and environment-associated Actinomycetes.</title>
        <authorList>
            <person name="Currrie C."/>
            <person name="Chevrette M."/>
            <person name="Carlson C."/>
            <person name="Stubbendieck R."/>
            <person name="Wendt-Pienkowski E."/>
        </authorList>
    </citation>
    <scope>NUCLEOTIDE SEQUENCE [LARGE SCALE GENOMIC DNA]</scope>
    <source>
        <strain evidence="3 4">SID7739</strain>
    </source>
</reference>
<sequence>DVTLYRKKVRKHTPNPILYGTDPATCPLRALRVYLDALAAAGRTDGPLFVRVDRWDRVAPPMTRRGRVIGDPAGRLTAEAAAEVIERLAAAADLSGDWSGHSLRRGFATAARAAGHDPLEIARAGGWVDGSRVLARYMDDVDRVKNSPLVGIGL</sequence>
<feature type="domain" description="Tyr recombinase" evidence="2">
    <location>
        <begin position="1"/>
        <end position="151"/>
    </location>
</feature>
<evidence type="ECO:0000313" key="3">
    <source>
        <dbReference type="EMBL" id="NEC33801.1"/>
    </source>
</evidence>
<dbReference type="InterPro" id="IPR013762">
    <property type="entry name" value="Integrase-like_cat_sf"/>
</dbReference>
<name>A0A6G3TCQ3_9ACTN</name>